<reference evidence="2 3" key="1">
    <citation type="journal article" date="2021" name="Environ. Microbiol.">
        <title>Gene family expansions and transcriptome signatures uncover fungal adaptations to wood decay.</title>
        <authorList>
            <person name="Hage H."/>
            <person name="Miyauchi S."/>
            <person name="Viragh M."/>
            <person name="Drula E."/>
            <person name="Min B."/>
            <person name="Chaduli D."/>
            <person name="Navarro D."/>
            <person name="Favel A."/>
            <person name="Norest M."/>
            <person name="Lesage-Meessen L."/>
            <person name="Balint B."/>
            <person name="Merenyi Z."/>
            <person name="de Eugenio L."/>
            <person name="Morin E."/>
            <person name="Martinez A.T."/>
            <person name="Baldrian P."/>
            <person name="Stursova M."/>
            <person name="Martinez M.J."/>
            <person name="Novotny C."/>
            <person name="Magnuson J.K."/>
            <person name="Spatafora J.W."/>
            <person name="Maurice S."/>
            <person name="Pangilinan J."/>
            <person name="Andreopoulos W."/>
            <person name="LaButti K."/>
            <person name="Hundley H."/>
            <person name="Na H."/>
            <person name="Kuo A."/>
            <person name="Barry K."/>
            <person name="Lipzen A."/>
            <person name="Henrissat B."/>
            <person name="Riley R."/>
            <person name="Ahrendt S."/>
            <person name="Nagy L.G."/>
            <person name="Grigoriev I.V."/>
            <person name="Martin F."/>
            <person name="Rosso M.N."/>
        </authorList>
    </citation>
    <scope>NUCLEOTIDE SEQUENCE [LARGE SCALE GENOMIC DNA]</scope>
    <source>
        <strain evidence="2 3">CIRM-BRFM 1785</strain>
    </source>
</reference>
<feature type="region of interest" description="Disordered" evidence="1">
    <location>
        <begin position="693"/>
        <end position="801"/>
    </location>
</feature>
<name>A0ABQ8K6K8_9APHY</name>
<keyword evidence="3" id="KW-1185">Reference proteome</keyword>
<feature type="compositionally biased region" description="Basic and acidic residues" evidence="1">
    <location>
        <begin position="743"/>
        <end position="770"/>
    </location>
</feature>
<accession>A0ABQ8K6K8</accession>
<sequence>MSPPLWATPPQAALLTSFIPEHLERQLEQKLLRFWPKLFTTWFAAFPEERVLFPDMSADELLSEEQKKAVGAAIAARKKQLKSWYGNRSGQKGRKARAKPKVSLKLLKPSKKRSLAAHELYSQKNYDEKIKPILQARIDSGEISTKERLKCSVELAKTLLAQEPAEVREEIEAEAAKLRAARNALGSEGTKDTEFDPHRVQARTDKDDHYRVVDDMGSIFTQFFDNMHAMTGGSWFFFTMGCGVNPDGGYRFEINTHSSGVAAGNISFSQANPEAVAALGKAFLAWVRQAMSPQIYAHINRALNRSSPDSDDGGEGVGKDGGEGGEGEDKGEGEDGKDKDEGSKDADKTKGEDDEDKDKDEDEDEGGGEGKGGGEGEGEGGGEVGEDCHDKRHEASDVLDHAGAVAGEINADALSSHDGMGDGQWASDTGETGAVAASPTLLAVPNALLPGPTIDFTKTSAEVTPPVAQSTFDFTASDFMETSPIMNPLYPDPTTFVGDPGYFSTALVDAVTPDAAYGGYMGAGFTPGLGGMAAMQGGYDYPLPAAGGMYADSSFYGSYHPGNILNPAATSFNGHPPALWFNNPYNLPPAYPMPGLGTAVHMATSNIPSMTAVPRAHAALPPVSSSFAPTFALATAAMPSTPAAAAVPSTPATPPSTATAPTAPAALAAPIQSVSVADHPVQADTVLQDTTSKVNNAPSLPATQGASAISQQQPVPTTNDGPVPVAVPDGGAIPTTRPQRQHRLPDRFRDSVDGAPVGKKENMSLDKENPSSKGTGAKTKKRNAGDADAGANVPKKKHRGK</sequence>
<evidence type="ECO:0000256" key="1">
    <source>
        <dbReference type="SAM" id="MobiDB-lite"/>
    </source>
</evidence>
<protein>
    <submittedName>
        <fullName evidence="2">Uncharacterized protein</fullName>
    </submittedName>
</protein>
<feature type="compositionally biased region" description="Acidic residues" evidence="1">
    <location>
        <begin position="352"/>
        <end position="367"/>
    </location>
</feature>
<dbReference type="GeneID" id="72002494"/>
<proteinExistence type="predicted"/>
<evidence type="ECO:0000313" key="2">
    <source>
        <dbReference type="EMBL" id="KAH9832351.1"/>
    </source>
</evidence>
<dbReference type="RefSeq" id="XP_047775370.1">
    <property type="nucleotide sequence ID" value="XM_047921762.1"/>
</dbReference>
<feature type="compositionally biased region" description="Polar residues" evidence="1">
    <location>
        <begin position="693"/>
        <end position="720"/>
    </location>
</feature>
<feature type="region of interest" description="Disordered" evidence="1">
    <location>
        <begin position="303"/>
        <end position="389"/>
    </location>
</feature>
<comment type="caution">
    <text evidence="2">The sequence shown here is derived from an EMBL/GenBank/DDBJ whole genome shotgun (WGS) entry which is preliminary data.</text>
</comment>
<dbReference type="EMBL" id="JADCUA010000022">
    <property type="protein sequence ID" value="KAH9832351.1"/>
    <property type="molecule type" value="Genomic_DNA"/>
</dbReference>
<feature type="compositionally biased region" description="Gly residues" evidence="1">
    <location>
        <begin position="369"/>
        <end position="383"/>
    </location>
</feature>
<gene>
    <name evidence="2" type="ORF">C8Q71DRAFT_726461</name>
</gene>
<dbReference type="Proteomes" id="UP000814176">
    <property type="component" value="Unassembled WGS sequence"/>
</dbReference>
<feature type="compositionally biased region" description="Basic and acidic residues" evidence="1">
    <location>
        <begin position="317"/>
        <end position="351"/>
    </location>
</feature>
<organism evidence="2 3">
    <name type="scientific">Rhodofomes roseus</name>
    <dbReference type="NCBI Taxonomy" id="34475"/>
    <lineage>
        <taxon>Eukaryota</taxon>
        <taxon>Fungi</taxon>
        <taxon>Dikarya</taxon>
        <taxon>Basidiomycota</taxon>
        <taxon>Agaricomycotina</taxon>
        <taxon>Agaricomycetes</taxon>
        <taxon>Polyporales</taxon>
        <taxon>Rhodofomes</taxon>
    </lineage>
</organism>
<evidence type="ECO:0000313" key="3">
    <source>
        <dbReference type="Proteomes" id="UP000814176"/>
    </source>
</evidence>